<feature type="transmembrane region" description="Helical" evidence="1">
    <location>
        <begin position="124"/>
        <end position="146"/>
    </location>
</feature>
<reference evidence="2" key="1">
    <citation type="journal article" date="2015" name="Int. J. Syst. Evol. Microbiol.">
        <title>Rhizobium oryzicola sp. nov., potential plant-growth-promoting endophytic bacteria isolated from rice roots.</title>
        <authorList>
            <person name="Zhang X.X."/>
            <person name="Gao J.S."/>
            <person name="Cao Y.H."/>
            <person name="Sheirdil R.A."/>
            <person name="Wang X.C."/>
            <person name="Zhang L."/>
        </authorList>
    </citation>
    <scope>NUCLEOTIDE SEQUENCE</scope>
    <source>
        <strain evidence="2">05753</strain>
    </source>
</reference>
<dbReference type="EMBL" id="JAUKWQ010000008">
    <property type="protein sequence ID" value="MDO1584348.1"/>
    <property type="molecule type" value="Genomic_DNA"/>
</dbReference>
<keyword evidence="1" id="KW-0472">Membrane</keyword>
<keyword evidence="3" id="KW-1185">Reference proteome</keyword>
<proteinExistence type="predicted"/>
<feature type="transmembrane region" description="Helical" evidence="1">
    <location>
        <begin position="58"/>
        <end position="77"/>
    </location>
</feature>
<dbReference type="Proteomes" id="UP001169006">
    <property type="component" value="Unassembled WGS sequence"/>
</dbReference>
<reference evidence="2" key="2">
    <citation type="submission" date="2023-07" db="EMBL/GenBank/DDBJ databases">
        <authorList>
            <person name="Sun H."/>
        </authorList>
    </citation>
    <scope>NUCLEOTIDE SEQUENCE</scope>
    <source>
        <strain evidence="2">05753</strain>
    </source>
</reference>
<keyword evidence="1" id="KW-1133">Transmembrane helix</keyword>
<name>A0ABT8T2I4_9HYPH</name>
<dbReference type="Pfam" id="PF06532">
    <property type="entry name" value="NrsF"/>
    <property type="match status" value="1"/>
</dbReference>
<feature type="transmembrane region" description="Helical" evidence="1">
    <location>
        <begin position="158"/>
        <end position="177"/>
    </location>
</feature>
<gene>
    <name evidence="2" type="ORF">Q2T52_19855</name>
</gene>
<dbReference type="InterPro" id="IPR009495">
    <property type="entry name" value="NrsF"/>
</dbReference>
<feature type="transmembrane region" description="Helical" evidence="1">
    <location>
        <begin position="20"/>
        <end position="46"/>
    </location>
</feature>
<organism evidence="2 3">
    <name type="scientific">Rhizobium oryzicola</name>
    <dbReference type="NCBI Taxonomy" id="1232668"/>
    <lineage>
        <taxon>Bacteria</taxon>
        <taxon>Pseudomonadati</taxon>
        <taxon>Pseudomonadota</taxon>
        <taxon>Alphaproteobacteria</taxon>
        <taxon>Hyphomicrobiales</taxon>
        <taxon>Rhizobiaceae</taxon>
        <taxon>Rhizobium/Agrobacterium group</taxon>
        <taxon>Rhizobium</taxon>
    </lineage>
</organism>
<evidence type="ECO:0000256" key="1">
    <source>
        <dbReference type="SAM" id="Phobius"/>
    </source>
</evidence>
<evidence type="ECO:0000313" key="3">
    <source>
        <dbReference type="Proteomes" id="UP001169006"/>
    </source>
</evidence>
<feature type="transmembrane region" description="Helical" evidence="1">
    <location>
        <begin position="89"/>
        <end position="112"/>
    </location>
</feature>
<comment type="caution">
    <text evidence="2">The sequence shown here is derived from an EMBL/GenBank/DDBJ whole genome shotgun (WGS) entry which is preliminary data.</text>
</comment>
<sequence>MQTDDLIQLLTKDAPVKRRFNHVFVTAIAVSLLVSFVLLLITLGLRQNLLQAAQTPRVAFKIGLTVLLAITGSQVALRIGKPGVPLRPALLALALPAAALVIGVVSELAVVPAAQWEPSLVGRYPAACVFFVSLLSLAPLTGLIYALRQAAPENPAKAGAVAGLASGALAACVYALHCPDDSPLFVATWYLAAIALVTSAGALLGKRLLRW</sequence>
<keyword evidence="1" id="KW-0812">Transmembrane</keyword>
<protein>
    <submittedName>
        <fullName evidence="2">DUF1109 domain-containing protein</fullName>
    </submittedName>
</protein>
<evidence type="ECO:0000313" key="2">
    <source>
        <dbReference type="EMBL" id="MDO1584348.1"/>
    </source>
</evidence>
<dbReference type="RefSeq" id="WP_302078587.1">
    <property type="nucleotide sequence ID" value="NZ_JAUKWQ010000008.1"/>
</dbReference>
<accession>A0ABT8T2I4</accession>
<feature type="transmembrane region" description="Helical" evidence="1">
    <location>
        <begin position="183"/>
        <end position="205"/>
    </location>
</feature>